<dbReference type="WBParaSite" id="BXY_1389800.1">
    <property type="protein sequence ID" value="BXY_1389800.1"/>
    <property type="gene ID" value="BXY_1389800"/>
</dbReference>
<dbReference type="Proteomes" id="UP000095284">
    <property type="component" value="Unplaced"/>
</dbReference>
<evidence type="ECO:0000313" key="3">
    <source>
        <dbReference type="Proteomes" id="UP000095284"/>
    </source>
</evidence>
<dbReference type="AlphaFoldDB" id="A0A1I7SLG5"/>
<proteinExistence type="predicted"/>
<feature type="region of interest" description="Disordered" evidence="1">
    <location>
        <begin position="328"/>
        <end position="352"/>
    </location>
</feature>
<evidence type="ECO:0008006" key="5">
    <source>
        <dbReference type="Google" id="ProtNLM"/>
    </source>
</evidence>
<name>A0A1I7SLG5_BURXY</name>
<organism evidence="3 4">
    <name type="scientific">Bursaphelenchus xylophilus</name>
    <name type="common">Pinewood nematode worm</name>
    <name type="synonym">Aphelenchoides xylophilus</name>
    <dbReference type="NCBI Taxonomy" id="6326"/>
    <lineage>
        <taxon>Eukaryota</taxon>
        <taxon>Metazoa</taxon>
        <taxon>Ecdysozoa</taxon>
        <taxon>Nematoda</taxon>
        <taxon>Chromadorea</taxon>
        <taxon>Rhabditida</taxon>
        <taxon>Tylenchina</taxon>
        <taxon>Tylenchomorpha</taxon>
        <taxon>Aphelenchoidea</taxon>
        <taxon>Aphelenchoididae</taxon>
        <taxon>Bursaphelenchus</taxon>
    </lineage>
</organism>
<feature type="region of interest" description="Disordered" evidence="1">
    <location>
        <begin position="442"/>
        <end position="467"/>
    </location>
</feature>
<evidence type="ECO:0000256" key="2">
    <source>
        <dbReference type="SAM" id="SignalP"/>
    </source>
</evidence>
<evidence type="ECO:0000256" key="1">
    <source>
        <dbReference type="SAM" id="MobiDB-lite"/>
    </source>
</evidence>
<feature type="compositionally biased region" description="Polar residues" evidence="1">
    <location>
        <begin position="403"/>
        <end position="416"/>
    </location>
</feature>
<feature type="compositionally biased region" description="Polar residues" evidence="1">
    <location>
        <begin position="328"/>
        <end position="350"/>
    </location>
</feature>
<keyword evidence="2" id="KW-0732">Signal</keyword>
<feature type="compositionally biased region" description="Polar residues" evidence="1">
    <location>
        <begin position="449"/>
        <end position="459"/>
    </location>
</feature>
<evidence type="ECO:0000313" key="4">
    <source>
        <dbReference type="WBParaSite" id="BXY_1389800.1"/>
    </source>
</evidence>
<dbReference type="eggNOG" id="ENOG502SRVF">
    <property type="taxonomic scope" value="Eukaryota"/>
</dbReference>
<protein>
    <recommendedName>
        <fullName evidence="5">DB domain-containing protein</fullName>
    </recommendedName>
</protein>
<feature type="signal peptide" evidence="2">
    <location>
        <begin position="1"/>
        <end position="19"/>
    </location>
</feature>
<reference evidence="4" key="1">
    <citation type="submission" date="2016-11" db="UniProtKB">
        <authorList>
            <consortium name="WormBaseParasite"/>
        </authorList>
    </citation>
    <scope>IDENTIFICATION</scope>
</reference>
<feature type="chain" id="PRO_5009306334" description="DB domain-containing protein" evidence="2">
    <location>
        <begin position="20"/>
        <end position="781"/>
    </location>
</feature>
<sequence>MGALLAGFIVAAILGEVSAVAVNQCNLGNKLYSIENGGTVCAPLAPYQCITSCQWNTSCSHTAHSLAFQGRRTFVAGMILTPENFLLLCCATFANVVQQNQRLENRCVWVPPIQTIENGPSIRFDPPLSQNEYVRDMAIQRMDRGKVEVRVQICKFMTQRTNCDENTMPPDDQQLFNLLQLRLSRTEMFLKDHNGTTNPKDFFHVPGGLEEIPTPTQDSFRDEVVGGELDEARVGPPITHRLSSQLQNRRNDIPQVREAPLVARNIVRQPNALRTPRANANSLRTSTDRFRRHEFEEESEAETRVPKARLPVVFPISTNDRVDLGQSTVLNGGSGVQPTSVISRQGSRPSYRNLAPSATVPFVPQRLRTAFGVPQRINTRLNGITNTRQDITHADSDHERESGISSSRANQFSEPSGLTFAGNKPEPERALLSTNLTRATVRSKHLARTVSNSPSYPRQSNDDQFEERPIKSSLSIRKLHLGNVHKLGGFAHATSYGGSFATSSEQALPPARNLRTFNNLSPVRPVAKTLTGLAPTASSHLPPAPKARGPVQNRIFSIEDVQPQPIQPQVPPQSIQPVPQTQNHFYNNSVYRQVGFSNTIATVAPPTPQPLPQPPIATHPIHLNPAYQQQLLEARREHEYLAQQQQKETSLRGLLQCCQDQAPGCRHLCSPEVSKEEIRRAIQTNECPPLTMTSVLQCFPRFYNISTVGQCCNQAVNGQGSANQQQAVQSVVGFLVGQGAPRLPGQCQSLCAPNFKLSFSHFACVDHINTIVDCYRDLIRR</sequence>
<feature type="region of interest" description="Disordered" evidence="1">
    <location>
        <begin position="386"/>
        <end position="428"/>
    </location>
</feature>
<feature type="compositionally biased region" description="Basic and acidic residues" evidence="1">
    <location>
        <begin position="390"/>
        <end position="402"/>
    </location>
</feature>
<accession>A0A1I7SLG5</accession>